<proteinExistence type="predicted"/>
<dbReference type="Proteomes" id="UP000707451">
    <property type="component" value="Unassembled WGS sequence"/>
</dbReference>
<feature type="region of interest" description="Disordered" evidence="2">
    <location>
        <begin position="54"/>
        <end position="84"/>
    </location>
</feature>
<dbReference type="EMBL" id="JAHRHY010000004">
    <property type="protein sequence ID" value="KAG9069797.1"/>
    <property type="molecule type" value="Genomic_DNA"/>
</dbReference>
<organism evidence="3 4">
    <name type="scientific">Linnemannia hyalina</name>
    <dbReference type="NCBI Taxonomy" id="64524"/>
    <lineage>
        <taxon>Eukaryota</taxon>
        <taxon>Fungi</taxon>
        <taxon>Fungi incertae sedis</taxon>
        <taxon>Mucoromycota</taxon>
        <taxon>Mortierellomycotina</taxon>
        <taxon>Mortierellomycetes</taxon>
        <taxon>Mortierellales</taxon>
        <taxon>Mortierellaceae</taxon>
        <taxon>Linnemannia</taxon>
    </lineage>
</organism>
<keyword evidence="1" id="KW-0175">Coiled coil</keyword>
<feature type="compositionally biased region" description="Basic residues" evidence="2">
    <location>
        <begin position="26"/>
        <end position="37"/>
    </location>
</feature>
<comment type="caution">
    <text evidence="3">The sequence shown here is derived from an EMBL/GenBank/DDBJ whole genome shotgun (WGS) entry which is preliminary data.</text>
</comment>
<name>A0A9P7XZ50_9FUNG</name>
<evidence type="ECO:0000313" key="3">
    <source>
        <dbReference type="EMBL" id="KAG9069797.1"/>
    </source>
</evidence>
<keyword evidence="4" id="KW-1185">Reference proteome</keyword>
<feature type="region of interest" description="Disordered" evidence="2">
    <location>
        <begin position="1"/>
        <end position="42"/>
    </location>
</feature>
<dbReference type="OrthoDB" id="2449475at2759"/>
<evidence type="ECO:0000256" key="2">
    <source>
        <dbReference type="SAM" id="MobiDB-lite"/>
    </source>
</evidence>
<sequence>MHYRTHDNEHSTTTTTTTTTETMLHRTSHKSGSHIHHDHQQSVHMHHIIRQLQLEKEHQHHHRQQQQLAVGAHTPPSRDTPYRRDSHMEHYMSDILAAPAPAALLEEEGEDALMSESHVVSMRDLNDKLEEIKHLHNNLQAQSNSSGDPLLQGLLDRLDQHHSERDQDRLRELELENEMLRRHQIHRINPDLLARNWDHAHTLSQKHGNANIRHS</sequence>
<feature type="compositionally biased region" description="Low complexity" evidence="2">
    <location>
        <begin position="12"/>
        <end position="22"/>
    </location>
</feature>
<protein>
    <submittedName>
        <fullName evidence="3">Uncharacterized protein</fullName>
    </submittedName>
</protein>
<reference evidence="3" key="1">
    <citation type="submission" date="2021-06" db="EMBL/GenBank/DDBJ databases">
        <title>Genome Sequence of Mortierella hyaline Strain SCG-10, a Cold-Adapted, Nitrate-Reducing Fungus Isolated from Soil in Minnesota, USA.</title>
        <authorList>
            <person name="Aldossari N."/>
        </authorList>
    </citation>
    <scope>NUCLEOTIDE SEQUENCE</scope>
    <source>
        <strain evidence="3">SCG-10</strain>
    </source>
</reference>
<feature type="coiled-coil region" evidence="1">
    <location>
        <begin position="122"/>
        <end position="183"/>
    </location>
</feature>
<feature type="compositionally biased region" description="Basic and acidic residues" evidence="2">
    <location>
        <begin position="1"/>
        <end position="10"/>
    </location>
</feature>
<evidence type="ECO:0000313" key="4">
    <source>
        <dbReference type="Proteomes" id="UP000707451"/>
    </source>
</evidence>
<evidence type="ECO:0000256" key="1">
    <source>
        <dbReference type="SAM" id="Coils"/>
    </source>
</evidence>
<accession>A0A9P7XZ50</accession>
<gene>
    <name evidence="3" type="ORF">KI688_009122</name>
</gene>
<dbReference type="AlphaFoldDB" id="A0A9P7XZ50"/>